<evidence type="ECO:0000313" key="2">
    <source>
        <dbReference type="EMBL" id="EHO66920.1"/>
    </source>
</evidence>
<evidence type="ECO:0000259" key="1">
    <source>
        <dbReference type="SMART" id="SM00014"/>
    </source>
</evidence>
<dbReference type="Pfam" id="PF01569">
    <property type="entry name" value="PAP2"/>
    <property type="match status" value="1"/>
</dbReference>
<gene>
    <name evidence="2" type="ORF">HMPREF9140_01865</name>
</gene>
<dbReference type="PANTHER" id="PTHR14969:SF13">
    <property type="entry name" value="AT30094P"/>
    <property type="match status" value="1"/>
</dbReference>
<reference evidence="2 3" key="1">
    <citation type="submission" date="2011-12" db="EMBL/GenBank/DDBJ databases">
        <title>The Genome Sequence of Prevotella micans F0438.</title>
        <authorList>
            <consortium name="The Broad Institute Genome Sequencing Platform"/>
            <person name="Earl A."/>
            <person name="Ward D."/>
            <person name="Feldgarden M."/>
            <person name="Gevers D."/>
            <person name="Izard J."/>
            <person name="Baranova O.V."/>
            <person name="Blanton J.M."/>
            <person name="Wade W.G."/>
            <person name="Dewhirst F.E."/>
            <person name="Young S.K."/>
            <person name="Zeng Q."/>
            <person name="Gargeya S."/>
            <person name="Fitzgerald M."/>
            <person name="Haas B."/>
            <person name="Abouelleil A."/>
            <person name="Alvarado L."/>
            <person name="Arachchi H.M."/>
            <person name="Berlin A."/>
            <person name="Chapman S.B."/>
            <person name="Gearin G."/>
            <person name="Goldberg J."/>
            <person name="Griggs A."/>
            <person name="Gujja S."/>
            <person name="Hansen M."/>
            <person name="Heiman D."/>
            <person name="Howarth C."/>
            <person name="Larimer J."/>
            <person name="Lui A."/>
            <person name="MacDonald P.J.P."/>
            <person name="McCowen C."/>
            <person name="Montmayeur A."/>
            <person name="Murphy C."/>
            <person name="Neiman D."/>
            <person name="Pearson M."/>
            <person name="Priest M."/>
            <person name="Roberts A."/>
            <person name="Saif S."/>
            <person name="Shea T."/>
            <person name="Sisk P."/>
            <person name="Stolte C."/>
            <person name="Sykes S."/>
            <person name="Wortman J."/>
            <person name="Nusbaum C."/>
            <person name="Birren B."/>
        </authorList>
    </citation>
    <scope>NUCLEOTIDE SEQUENCE [LARGE SCALE GENOMIC DNA]</scope>
    <source>
        <strain evidence="2 3">F0438</strain>
    </source>
</reference>
<comment type="caution">
    <text evidence="2">The sequence shown here is derived from an EMBL/GenBank/DDBJ whole genome shotgun (WGS) entry which is preliminary data.</text>
</comment>
<organism evidence="2 3">
    <name type="scientific">Prevotella micans F0438</name>
    <dbReference type="NCBI Taxonomy" id="883158"/>
    <lineage>
        <taxon>Bacteria</taxon>
        <taxon>Pseudomonadati</taxon>
        <taxon>Bacteroidota</taxon>
        <taxon>Bacteroidia</taxon>
        <taxon>Bacteroidales</taxon>
        <taxon>Prevotellaceae</taxon>
        <taxon>Prevotella</taxon>
    </lineage>
</organism>
<dbReference type="EMBL" id="AGWK01000052">
    <property type="protein sequence ID" value="EHO66920.1"/>
    <property type="molecule type" value="Genomic_DNA"/>
</dbReference>
<keyword evidence="3" id="KW-1185">Reference proteome</keyword>
<feature type="domain" description="Phosphatidic acid phosphatase type 2/haloperoxidase" evidence="1">
    <location>
        <begin position="114"/>
        <end position="217"/>
    </location>
</feature>
<dbReference type="STRING" id="883158.HMPREF9140_01865"/>
<dbReference type="InterPro" id="IPR036938">
    <property type="entry name" value="PAP2/HPO_sf"/>
</dbReference>
<dbReference type="SMART" id="SM00014">
    <property type="entry name" value="acidPPc"/>
    <property type="match status" value="1"/>
</dbReference>
<dbReference type="SUPFAM" id="SSF48317">
    <property type="entry name" value="Acid phosphatase/Vanadium-dependent haloperoxidase"/>
    <property type="match status" value="1"/>
</dbReference>
<dbReference type="CDD" id="cd03394">
    <property type="entry name" value="PAP2_like_5"/>
    <property type="match status" value="1"/>
</dbReference>
<accession>H1Q4M7</accession>
<dbReference type="Proteomes" id="UP000016023">
    <property type="component" value="Unassembled WGS sequence"/>
</dbReference>
<evidence type="ECO:0000313" key="3">
    <source>
        <dbReference type="Proteomes" id="UP000016023"/>
    </source>
</evidence>
<proteinExistence type="predicted"/>
<dbReference type="PATRIC" id="fig|883158.3.peg.1870"/>
<dbReference type="InterPro" id="IPR000326">
    <property type="entry name" value="PAP2/HPO"/>
</dbReference>
<dbReference type="RefSeq" id="WP_006953444.1">
    <property type="nucleotide sequence ID" value="NZ_JH594523.1"/>
</dbReference>
<dbReference type="eggNOG" id="COG0671">
    <property type="taxonomic scope" value="Bacteria"/>
</dbReference>
<name>H1Q4M7_9BACT</name>
<dbReference type="HOGENOM" id="CLU_036394_0_0_10"/>
<dbReference type="AlphaFoldDB" id="H1Q4M7"/>
<protein>
    <recommendedName>
        <fullName evidence="1">Phosphatidic acid phosphatase type 2/haloperoxidase domain-containing protein</fullName>
    </recommendedName>
</protein>
<sequence length="536" mass="60236">MKEWILLVIYIVVWQTANATERDTVFQMVEPDSVTLQKHIQEESIKHNIPYMGLGFVAAGFMTGAQKHNFRHLRHYYQPNFKSKWDDYTQYTPLAATWILKSSGVEGRSSWGRLAVSNALSGLTMALLVNSLKHTTKELRPDGTSYNSFPSGHTATSFVCATILHREYGMTRSPWYSIAGYSVATATGVFRILNNRHWINDVLVGAGIGIISTDIGYLVGDLIFKHRGIKHSLLSRNMPNLLSQPSFLSVGVQMGIGPNSLNCPPIYDDYDENMHPFAPGDESGESHPLGLQLYLGHSSSLNVECAYFMNKYIGFGGRIRATAIPVTANVNLDNGFEYDVKTGQRGANIIKDYIRFAGVESNHIGMFDFNIGPYLAYPVNKHFGIGAKLLIGNRLTTDYRVDAIVDLDINGIKQLIESFNPNDKNIFEHPEEKQELLNLLQRFGDGKGIHNKEFMSIKANNSPVFSTGLSLTWAYKLGMAFRINLDYDYSHPEYIYHLKNRWQEGPEGEIVDIVDTFRRSTSINNLSLGLGMTLFF</sequence>
<dbReference type="Gene3D" id="1.20.144.10">
    <property type="entry name" value="Phosphatidic acid phosphatase type 2/haloperoxidase"/>
    <property type="match status" value="1"/>
</dbReference>
<dbReference type="PANTHER" id="PTHR14969">
    <property type="entry name" value="SPHINGOSINE-1-PHOSPHATE PHOSPHOHYDROLASE"/>
    <property type="match status" value="1"/>
</dbReference>